<proteinExistence type="inferred from homology"/>
<keyword evidence="5" id="KW-0067">ATP-binding</keyword>
<keyword evidence="2" id="KW-0808">Transferase</keyword>
<accession>A0A239DT27</accession>
<keyword evidence="4 7" id="KW-0418">Kinase</keyword>
<dbReference type="InterPro" id="IPR050306">
    <property type="entry name" value="PfkB_Carbo_kinase"/>
</dbReference>
<keyword evidence="8" id="KW-1185">Reference proteome</keyword>
<evidence type="ECO:0000313" key="8">
    <source>
        <dbReference type="Proteomes" id="UP000198356"/>
    </source>
</evidence>
<name>A0A239DT27_9BACT</name>
<dbReference type="InterPro" id="IPR011611">
    <property type="entry name" value="PfkB_dom"/>
</dbReference>
<dbReference type="CDD" id="cd01167">
    <property type="entry name" value="bac_FRK"/>
    <property type="match status" value="1"/>
</dbReference>
<dbReference type="PROSITE" id="PS00584">
    <property type="entry name" value="PFKB_KINASES_2"/>
    <property type="match status" value="1"/>
</dbReference>
<dbReference type="RefSeq" id="WP_089406919.1">
    <property type="nucleotide sequence ID" value="NZ_FZOU01000001.1"/>
</dbReference>
<gene>
    <name evidence="7" type="ORF">SAMN05421770_101642</name>
</gene>
<evidence type="ECO:0000256" key="3">
    <source>
        <dbReference type="ARBA" id="ARBA00022741"/>
    </source>
</evidence>
<evidence type="ECO:0000256" key="5">
    <source>
        <dbReference type="ARBA" id="ARBA00022840"/>
    </source>
</evidence>
<dbReference type="Proteomes" id="UP000198356">
    <property type="component" value="Unassembled WGS sequence"/>
</dbReference>
<dbReference type="EMBL" id="FZOU01000001">
    <property type="protein sequence ID" value="SNS35785.1"/>
    <property type="molecule type" value="Genomic_DNA"/>
</dbReference>
<dbReference type="PANTHER" id="PTHR43085">
    <property type="entry name" value="HEXOKINASE FAMILY MEMBER"/>
    <property type="match status" value="1"/>
</dbReference>
<protein>
    <submittedName>
        <fullName evidence="7">Fructokinase</fullName>
    </submittedName>
</protein>
<dbReference type="InterPro" id="IPR002173">
    <property type="entry name" value="Carboh/pur_kinase_PfkB_CS"/>
</dbReference>
<dbReference type="OrthoDB" id="9775849at2"/>
<evidence type="ECO:0000259" key="6">
    <source>
        <dbReference type="Pfam" id="PF00294"/>
    </source>
</evidence>
<evidence type="ECO:0000256" key="1">
    <source>
        <dbReference type="ARBA" id="ARBA00010688"/>
    </source>
</evidence>
<reference evidence="7 8" key="1">
    <citation type="submission" date="2017-06" db="EMBL/GenBank/DDBJ databases">
        <authorList>
            <person name="Kim H.J."/>
            <person name="Triplett B.A."/>
        </authorList>
    </citation>
    <scope>NUCLEOTIDE SEQUENCE [LARGE SCALE GENOMIC DNA]</scope>
    <source>
        <strain evidence="7 8">DSM 18704</strain>
    </source>
</reference>
<dbReference type="PANTHER" id="PTHR43085:SF1">
    <property type="entry name" value="PSEUDOURIDINE KINASE-RELATED"/>
    <property type="match status" value="1"/>
</dbReference>
<dbReference type="Gene3D" id="3.40.1190.20">
    <property type="match status" value="1"/>
</dbReference>
<evidence type="ECO:0000256" key="4">
    <source>
        <dbReference type="ARBA" id="ARBA00022777"/>
    </source>
</evidence>
<organism evidence="7 8">
    <name type="scientific">Granulicella rosea</name>
    <dbReference type="NCBI Taxonomy" id="474952"/>
    <lineage>
        <taxon>Bacteria</taxon>
        <taxon>Pseudomonadati</taxon>
        <taxon>Acidobacteriota</taxon>
        <taxon>Terriglobia</taxon>
        <taxon>Terriglobales</taxon>
        <taxon>Acidobacteriaceae</taxon>
        <taxon>Granulicella</taxon>
    </lineage>
</organism>
<dbReference type="SUPFAM" id="SSF53613">
    <property type="entry name" value="Ribokinase-like"/>
    <property type="match status" value="1"/>
</dbReference>
<keyword evidence="3" id="KW-0547">Nucleotide-binding</keyword>
<feature type="domain" description="Carbohydrate kinase PfkB" evidence="6">
    <location>
        <begin position="17"/>
        <end position="287"/>
    </location>
</feature>
<dbReference type="Pfam" id="PF00294">
    <property type="entry name" value="PfkB"/>
    <property type="match status" value="1"/>
</dbReference>
<evidence type="ECO:0000313" key="7">
    <source>
        <dbReference type="EMBL" id="SNS35785.1"/>
    </source>
</evidence>
<comment type="similarity">
    <text evidence="1">Belongs to the carbohydrate kinase PfkB family.</text>
</comment>
<dbReference type="GO" id="GO:0016301">
    <property type="term" value="F:kinase activity"/>
    <property type="evidence" value="ECO:0007669"/>
    <property type="project" value="UniProtKB-KW"/>
</dbReference>
<dbReference type="AlphaFoldDB" id="A0A239DT27"/>
<sequence length="301" mass="32530">MLVWSVGEVLWDVFPDQERFGGAPLNFCANIQRLGDHALLLSAVGDDERGRLALDRMRALGLDTEGIAVAAELPTGAAIVGTNAEGEPSFVIPRPAAFDALSLDETTFAKARTSHVDWLYFGTLLQTDEAMERGIAELAAQLTTARCFYDMNLRTGQWTLPLVQRLSHLASILKLNESEAQTLFGLTNGETTPFVLETFCRVWARTYGIDVICVTLGPDGCLVYQAADETFTRTPGYAVTVRDTVGSGDAFAAAFLHGYTQGWSALESSRFANALGALVASRAGATPDWTLAEVQAMSKPR</sequence>
<dbReference type="InterPro" id="IPR029056">
    <property type="entry name" value="Ribokinase-like"/>
</dbReference>
<evidence type="ECO:0000256" key="2">
    <source>
        <dbReference type="ARBA" id="ARBA00022679"/>
    </source>
</evidence>
<dbReference type="GO" id="GO:0005524">
    <property type="term" value="F:ATP binding"/>
    <property type="evidence" value="ECO:0007669"/>
    <property type="project" value="UniProtKB-KW"/>
</dbReference>